<evidence type="ECO:0000256" key="3">
    <source>
        <dbReference type="ARBA" id="ARBA00022448"/>
    </source>
</evidence>
<dbReference type="SUPFAM" id="SSF81514">
    <property type="entry name" value="Subunit X (non-heme 7 kDa protein) of cytochrome bc1 complex (Ubiquinol-cytochrome c reductase)"/>
    <property type="match status" value="1"/>
</dbReference>
<proteinExistence type="evidence at transcript level"/>
<keyword evidence="3 11" id="KW-0813">Transport</keyword>
<dbReference type="PANTHER" id="PTHR12980:SF0">
    <property type="entry name" value="CYTOCHROME B-C1 COMPLEX SUBUNIT 9"/>
    <property type="match status" value="1"/>
</dbReference>
<keyword evidence="10" id="KW-0472">Membrane</keyword>
<dbReference type="GO" id="GO:0005743">
    <property type="term" value="C:mitochondrial inner membrane"/>
    <property type="evidence" value="ECO:0007669"/>
    <property type="project" value="UniProtKB-SubCell"/>
</dbReference>
<evidence type="ECO:0000256" key="9">
    <source>
        <dbReference type="ARBA" id="ARBA00023128"/>
    </source>
</evidence>
<evidence type="ECO:0000256" key="6">
    <source>
        <dbReference type="ARBA" id="ARBA00022792"/>
    </source>
</evidence>
<keyword evidence="6 11" id="KW-0999">Mitochondrion inner membrane</keyword>
<comment type="similarity">
    <text evidence="2 11">Belongs to the UQCR10/QCR9 family.</text>
</comment>
<evidence type="ECO:0000256" key="8">
    <source>
        <dbReference type="ARBA" id="ARBA00022989"/>
    </source>
</evidence>
<dbReference type="EMBL" id="DQ886813">
    <property type="protein sequence ID" value="ABI52730.1"/>
    <property type="molecule type" value="mRNA"/>
</dbReference>
<evidence type="ECO:0000256" key="11">
    <source>
        <dbReference type="RuleBase" id="RU368056"/>
    </source>
</evidence>
<dbReference type="InterPro" id="IPR036656">
    <property type="entry name" value="QCR9_sf"/>
</dbReference>
<name>Q09JN3_ARGMO</name>
<evidence type="ECO:0000256" key="7">
    <source>
        <dbReference type="ARBA" id="ARBA00022982"/>
    </source>
</evidence>
<comment type="function">
    <text evidence="11">Component of the ubiquinol-cytochrome c oxidoreductase, a multisubunit transmembrane complex that is part of the mitochondrial electron transport chain which drives oxidative phosphorylation. The complex plays an important role in the uptake of multiple carbon sources present in different host niches.</text>
</comment>
<keyword evidence="8" id="KW-1133">Transmembrane helix</keyword>
<dbReference type="AlphaFoldDB" id="Q09JN3"/>
<dbReference type="InterPro" id="IPR008027">
    <property type="entry name" value="QCR9"/>
</dbReference>
<sequence>MAGFATTLYNTVFRRSSTFALAIIGGSFFFERFCDATADAIFDNYNKGKQWKDIEAKYSS</sequence>
<keyword evidence="7 11" id="KW-0249">Electron transport</keyword>
<keyword evidence="9 11" id="KW-0496">Mitochondrion</keyword>
<dbReference type="PANTHER" id="PTHR12980">
    <property type="entry name" value="UBIQUINOL-CYTOCHROME C REDUCTASE COMPLEX, SUBUNIT X"/>
    <property type="match status" value="1"/>
</dbReference>
<dbReference type="GO" id="GO:0006122">
    <property type="term" value="P:mitochondrial electron transport, ubiquinol to cytochrome c"/>
    <property type="evidence" value="ECO:0007669"/>
    <property type="project" value="UniProtKB-UniRule"/>
</dbReference>
<evidence type="ECO:0000256" key="10">
    <source>
        <dbReference type="ARBA" id="ARBA00023136"/>
    </source>
</evidence>
<reference evidence="12" key="1">
    <citation type="journal article" date="2008" name="Insect Biochem. Mol. Biol.">
        <title>Comparative sialomics between hard and soft ticks: implications for the evolution of blood-feeding behavior.</title>
        <authorList>
            <person name="Mans B.J."/>
            <person name="Andersen J.F."/>
            <person name="Francischetti I.M."/>
            <person name="Valenzuela J.G."/>
            <person name="Schwan T.G."/>
            <person name="Pham V.M."/>
            <person name="Garfield M.K."/>
            <person name="Hammer C.H."/>
            <person name="Ribeiro J.M."/>
        </authorList>
    </citation>
    <scope>NUCLEOTIDE SEQUENCE</scope>
    <source>
        <strain evidence="12">AM-252</strain>
        <tissue evidence="12">Adult salivary gland</tissue>
    </source>
</reference>
<keyword evidence="5" id="KW-0812">Transmembrane</keyword>
<accession>Q09JN3</accession>
<evidence type="ECO:0000256" key="2">
    <source>
        <dbReference type="ARBA" id="ARBA00007856"/>
    </source>
</evidence>
<keyword evidence="4 11" id="KW-0679">Respiratory chain</keyword>
<evidence type="ECO:0000256" key="5">
    <source>
        <dbReference type="ARBA" id="ARBA00022692"/>
    </source>
</evidence>
<evidence type="ECO:0000256" key="1">
    <source>
        <dbReference type="ARBA" id="ARBA00004434"/>
    </source>
</evidence>
<protein>
    <recommendedName>
        <fullName evidence="11">Complex III subunit 9</fullName>
    </recommendedName>
</protein>
<dbReference type="Pfam" id="PF05365">
    <property type="entry name" value="UCR_UQCRX_QCR9"/>
    <property type="match status" value="1"/>
</dbReference>
<dbReference type="GO" id="GO:0045275">
    <property type="term" value="C:respiratory chain complex III"/>
    <property type="evidence" value="ECO:0007669"/>
    <property type="project" value="UniProtKB-UniRule"/>
</dbReference>
<comment type="subcellular location">
    <subcellularLocation>
        <location evidence="1 11">Mitochondrion inner membrane</location>
        <topology evidence="1 11">Single-pass membrane protein</topology>
    </subcellularLocation>
</comment>
<comment type="subunit">
    <text evidence="11">Component of the ubiquinol-cytochrome c oxidoreductase (cytochrome b-c1 complex, complex III, CIII), a multisubunit enzyme composed of 3 respiratory subunits cytochrome b, cytochrome c1 and Rieske protein, 2 core protein subunits, and additional low-molecular weight protein subunits.</text>
</comment>
<evidence type="ECO:0000313" key="12">
    <source>
        <dbReference type="EMBL" id="ABI52730.1"/>
    </source>
</evidence>
<organism evidence="12">
    <name type="scientific">Argas monolakensis</name>
    <name type="common">Mono lake bird tick</name>
    <dbReference type="NCBI Taxonomy" id="34602"/>
    <lineage>
        <taxon>Eukaryota</taxon>
        <taxon>Metazoa</taxon>
        <taxon>Ecdysozoa</taxon>
        <taxon>Arthropoda</taxon>
        <taxon>Chelicerata</taxon>
        <taxon>Arachnida</taxon>
        <taxon>Acari</taxon>
        <taxon>Parasitiformes</taxon>
        <taxon>Ixodida</taxon>
        <taxon>Ixodoidea</taxon>
        <taxon>Argasidae</taxon>
        <taxon>Argasinae</taxon>
        <taxon>Argas</taxon>
    </lineage>
</organism>
<evidence type="ECO:0000256" key="4">
    <source>
        <dbReference type="ARBA" id="ARBA00022660"/>
    </source>
</evidence>
<dbReference type="FunFam" id="1.20.5.260:FF:000001">
    <property type="entry name" value="Cytochrome b-c1 complex subunit 9"/>
    <property type="match status" value="1"/>
</dbReference>
<dbReference type="Gene3D" id="1.20.5.260">
    <property type="entry name" value="Cytochrome b-c1 complex subunit 9"/>
    <property type="match status" value="1"/>
</dbReference>